<reference evidence="1" key="1">
    <citation type="submission" date="2021-01" db="EMBL/GenBank/DDBJ databases">
        <authorList>
            <consortium name="Genoscope - CEA"/>
            <person name="William W."/>
        </authorList>
    </citation>
    <scope>NUCLEOTIDE SEQUENCE</scope>
</reference>
<evidence type="ECO:0000313" key="1">
    <source>
        <dbReference type="EMBL" id="CAD8122569.1"/>
    </source>
</evidence>
<accession>A0A8S1R4H1</accession>
<keyword evidence="2" id="KW-1185">Reference proteome</keyword>
<sequence>MNEKKQRRVFSFQIKNLTGTQSDMFDSQQSSYRQSNEQHNIKTFNQILALNEIDQFNSPKESGSTTLRSIPRLRKNSISPEHSYIYSRKTIQMPLTIRSSLVMLNQFEQQFADSIQCNEQIGAIESLLNLMVIAVEQDSISLLITFMRLSALTFISFQEWTKALLFLQHCKFLSEFTRQFDVIQWTFLQIGILCKYVKKYNLGKIFIKKSLEYAWHLKDTDQEINCYEELGKLCFLNYELKTAKSLHEKSMKGTIEKEKSAMKMVSSKGMQQIIKMLPQEETNLGQHIFSKAVNFPIKLIHCQNPLYYQRRQIKNQYMLSHNLECIPNQRAIDIDISLDEMLQQFLKGKNFAFEIPIPISVADEYESMIQSNPIPKIQQLKQTQTTTLIKLQSLKVHPTSTKQPTIKLNDFQKKLPLEEMVRQRLEMKFDIPTSFTENLRSRKFSTNLELIRLTHERDGIALSVEHQKRGLVRYAQKLLNQQQISFL</sequence>
<gene>
    <name evidence="1" type="ORF">PSON_ATCC_30995.1.T1390081</name>
</gene>
<proteinExistence type="predicted"/>
<dbReference type="AlphaFoldDB" id="A0A8S1R4H1"/>
<evidence type="ECO:0000313" key="2">
    <source>
        <dbReference type="Proteomes" id="UP000692954"/>
    </source>
</evidence>
<comment type="caution">
    <text evidence="1">The sequence shown here is derived from an EMBL/GenBank/DDBJ whole genome shotgun (WGS) entry which is preliminary data.</text>
</comment>
<protein>
    <submittedName>
        <fullName evidence="1">Uncharacterized protein</fullName>
    </submittedName>
</protein>
<name>A0A8S1R4H1_9CILI</name>
<organism evidence="1 2">
    <name type="scientific">Paramecium sonneborni</name>
    <dbReference type="NCBI Taxonomy" id="65129"/>
    <lineage>
        <taxon>Eukaryota</taxon>
        <taxon>Sar</taxon>
        <taxon>Alveolata</taxon>
        <taxon>Ciliophora</taxon>
        <taxon>Intramacronucleata</taxon>
        <taxon>Oligohymenophorea</taxon>
        <taxon>Peniculida</taxon>
        <taxon>Parameciidae</taxon>
        <taxon>Paramecium</taxon>
    </lineage>
</organism>
<dbReference type="Proteomes" id="UP000692954">
    <property type="component" value="Unassembled WGS sequence"/>
</dbReference>
<dbReference type="EMBL" id="CAJJDN010000139">
    <property type="protein sequence ID" value="CAD8122569.1"/>
    <property type="molecule type" value="Genomic_DNA"/>
</dbReference>